<keyword evidence="2" id="KW-0472">Membrane</keyword>
<feature type="transmembrane region" description="Helical" evidence="2">
    <location>
        <begin position="168"/>
        <end position="196"/>
    </location>
</feature>
<evidence type="ECO:0000256" key="2">
    <source>
        <dbReference type="SAM" id="Phobius"/>
    </source>
</evidence>
<keyword evidence="2" id="KW-0812">Transmembrane</keyword>
<evidence type="ECO:0000256" key="1">
    <source>
        <dbReference type="SAM" id="MobiDB-lite"/>
    </source>
</evidence>
<feature type="transmembrane region" description="Helical" evidence="2">
    <location>
        <begin position="258"/>
        <end position="277"/>
    </location>
</feature>
<dbReference type="Proteomes" id="UP001530377">
    <property type="component" value="Unassembled WGS sequence"/>
</dbReference>
<dbReference type="InterPro" id="IPR044200">
    <property type="entry name" value="At5g03900-like"/>
</dbReference>
<dbReference type="PANTHER" id="PTHR47380:SF4">
    <property type="entry name" value="OS02G0533000 PROTEIN"/>
    <property type="match status" value="1"/>
</dbReference>
<proteinExistence type="predicted"/>
<evidence type="ECO:0000313" key="3">
    <source>
        <dbReference type="EMBL" id="KAL3812082.1"/>
    </source>
</evidence>
<dbReference type="PANTHER" id="PTHR47380">
    <property type="entry name" value="OS02G0533000 PROTEIN"/>
    <property type="match status" value="1"/>
</dbReference>
<protein>
    <submittedName>
        <fullName evidence="3">Uncharacterized protein</fullName>
    </submittedName>
</protein>
<feature type="region of interest" description="Disordered" evidence="1">
    <location>
        <begin position="1"/>
        <end position="24"/>
    </location>
</feature>
<feature type="compositionally biased region" description="Basic and acidic residues" evidence="1">
    <location>
        <begin position="333"/>
        <end position="348"/>
    </location>
</feature>
<organism evidence="3 4">
    <name type="scientific">Cyclostephanos tholiformis</name>
    <dbReference type="NCBI Taxonomy" id="382380"/>
    <lineage>
        <taxon>Eukaryota</taxon>
        <taxon>Sar</taxon>
        <taxon>Stramenopiles</taxon>
        <taxon>Ochrophyta</taxon>
        <taxon>Bacillariophyta</taxon>
        <taxon>Coscinodiscophyceae</taxon>
        <taxon>Thalassiosirophycidae</taxon>
        <taxon>Stephanodiscales</taxon>
        <taxon>Stephanodiscaceae</taxon>
        <taxon>Cyclostephanos</taxon>
    </lineage>
</organism>
<accession>A0ABD3RGB8</accession>
<feature type="compositionally biased region" description="Low complexity" evidence="1">
    <location>
        <begin position="1"/>
        <end position="10"/>
    </location>
</feature>
<evidence type="ECO:0000313" key="4">
    <source>
        <dbReference type="Proteomes" id="UP001530377"/>
    </source>
</evidence>
<dbReference type="AlphaFoldDB" id="A0ABD3RGB8"/>
<keyword evidence="2" id="KW-1133">Transmembrane helix</keyword>
<dbReference type="EMBL" id="JALLPB020000217">
    <property type="protein sequence ID" value="KAL3812082.1"/>
    <property type="molecule type" value="Genomic_DNA"/>
</dbReference>
<comment type="caution">
    <text evidence="3">The sequence shown here is derived from an EMBL/GenBank/DDBJ whole genome shotgun (WGS) entry which is preliminary data.</text>
</comment>
<gene>
    <name evidence="3" type="ORF">ACHAXA_002779</name>
</gene>
<reference evidence="3 4" key="1">
    <citation type="submission" date="2024-10" db="EMBL/GenBank/DDBJ databases">
        <title>Updated reference genomes for cyclostephanoid diatoms.</title>
        <authorList>
            <person name="Roberts W.R."/>
            <person name="Alverson A.J."/>
        </authorList>
    </citation>
    <scope>NUCLEOTIDE SEQUENCE [LARGE SCALE GENOMIC DNA]</scope>
    <source>
        <strain evidence="3 4">AJA228-03</strain>
    </source>
</reference>
<keyword evidence="4" id="KW-1185">Reference proteome</keyword>
<feature type="transmembrane region" description="Helical" evidence="2">
    <location>
        <begin position="607"/>
        <end position="628"/>
    </location>
</feature>
<sequence length="644" mass="70861">MMAIPTITTTIDDDDQEEGTPLNSASIDDRIIALVRGSRGGNDGDDGRRTIRPAHLASELGLSIEEATRELCILLSAVGGGNDGASFEFERVGMPSQTPKPMSNAMVDRDDDVAMSKETTTTTTTTTMTMAFSFPADFEERAMKNRRKSDLSRRLRVMSRLIVRALKIFAAFGLVISLAVLIIACICLLVAAVIAMTRGGGGGGGRGGDGGRGNQYLMRKLRYLFFQLRQVLWLYAICGSGGVGSNQDPFLREVAGDLAMMMSVCANPYHPFFWMRLGGMRRRWGMMTRGGGDVSRSRGLDGGLYYADSRRIDGIAMMRRGTWRASDDDDGDEVPRPMRLSFDRSGDDQRQQRGLLSIAVEFLFGPDKTPSSVYDDRIPSTTSELDKWKFRARVIISLSSKSPGYGVSLRDLLPFVDDPPASLDDPSALSETLRMVTYFNGRPAGNDGEDGEDRRSGMNARFCFPELVAEFDCHSLLSLGSSVYAPPASFDNDSDAGNVSSILYKEEGGDYTHGPSIDTSDDTPKYLHEKPYVVTDLTRQQFGQCVLLGLLNYVGIVWIQNATMPGGLMELPVPGNFPRSSTAGSTSSLIVIASFFVLKLLNTLRFYAGFFISLPLCRLVIVLIRNYACRKRNERRRKFVTSDM</sequence>
<name>A0ABD3RGB8_9STRA</name>
<feature type="region of interest" description="Disordered" evidence="1">
    <location>
        <begin position="323"/>
        <end position="348"/>
    </location>
</feature>